<dbReference type="InterPro" id="IPR028933">
    <property type="entry name" value="Lebercilin_dom"/>
</dbReference>
<feature type="compositionally biased region" description="Basic and acidic residues" evidence="4">
    <location>
        <begin position="387"/>
        <end position="396"/>
    </location>
</feature>
<feature type="region of interest" description="Disordered" evidence="4">
    <location>
        <begin position="16"/>
        <end position="38"/>
    </location>
</feature>
<sequence length="584" mass="67167">MSVVTMLPDCKHELKVNSMNTPTSSSKSMNSSHFTMSSSKFSALNRRKNIQRNRDRNPTLIPAVSEVKQRVISARLLRFKQLQNQIAEAHHRISELTAENRLLKSLHKRQDSALTKYQSSSAELPQLLHSHAEEVRIWQTRCRNLQRQHKDVLGKMKQKETQILTLSDQNKHLLQLNKDKHLEEREKLTDRVRDLEQRLLDKDNDLKLLARRLQLETKAFKSNIYMEQQKYRDLVHKIELSDFMMQRTKADGDKKSSKDVRQNGRLKSPTRAFSSKSATQLNNGEDKEQTTLILPPCEGQEVKKKTDESIKINSPLPNLNGNVKTVPEKDEIDMTKSLIDKSERFLRSERYTQDNDDLVVSVRNGMNRARLLNKPNITNDKLIPLHPKQDTKKSSDDSELSDNDFQLINNEDNGTKMVMMSLFKTHNAKDLLEHKKHVNELETKLKQRHILTSSSSSSSLSEDPQTIVNGRGDGDLAYIQREMTMSTLRRESFLDEYCETLADDKTEISKQSTITKIKKLEFIKQPPDNSPSILSSKSTNYVHYHNKTNGNAVSNGTRKQTIDSKKKSSLLAAIKNIDNDSTER</sequence>
<dbReference type="AlphaFoldDB" id="A0A1J1J3K5"/>
<dbReference type="STRING" id="568069.A0A1J1J3K5"/>
<evidence type="ECO:0000256" key="3">
    <source>
        <dbReference type="SAM" id="Coils"/>
    </source>
</evidence>
<evidence type="ECO:0000259" key="5">
    <source>
        <dbReference type="Pfam" id="PF15619"/>
    </source>
</evidence>
<evidence type="ECO:0000256" key="1">
    <source>
        <dbReference type="ARBA" id="ARBA00010229"/>
    </source>
</evidence>
<feature type="coiled-coil region" evidence="3">
    <location>
        <begin position="142"/>
        <end position="212"/>
    </location>
</feature>
<dbReference type="InterPro" id="IPR026188">
    <property type="entry name" value="Lebercilin-like"/>
</dbReference>
<gene>
    <name evidence="6" type="ORF">CLUMA_CG019526</name>
</gene>
<protein>
    <submittedName>
        <fullName evidence="6">CLUMA_CG019526, isoform A</fullName>
    </submittedName>
</protein>
<proteinExistence type="inferred from homology"/>
<feature type="domain" description="Lebercilin" evidence="5">
    <location>
        <begin position="67"/>
        <end position="239"/>
    </location>
</feature>
<dbReference type="PANTHER" id="PTHR16650:SF6">
    <property type="entry name" value="GH21622P"/>
    <property type="match status" value="1"/>
</dbReference>
<dbReference type="Proteomes" id="UP000183832">
    <property type="component" value="Unassembled WGS sequence"/>
</dbReference>
<evidence type="ECO:0000256" key="4">
    <source>
        <dbReference type="SAM" id="MobiDB-lite"/>
    </source>
</evidence>
<accession>A0A1J1J3K5</accession>
<evidence type="ECO:0000256" key="2">
    <source>
        <dbReference type="ARBA" id="ARBA00023054"/>
    </source>
</evidence>
<comment type="similarity">
    <text evidence="1">Belongs to the LCA5 family.</text>
</comment>
<dbReference type="GO" id="GO:0042073">
    <property type="term" value="P:intraciliary transport"/>
    <property type="evidence" value="ECO:0007669"/>
    <property type="project" value="TreeGrafter"/>
</dbReference>
<name>A0A1J1J3K5_9DIPT</name>
<reference evidence="6 7" key="1">
    <citation type="submission" date="2015-04" db="EMBL/GenBank/DDBJ databases">
        <authorList>
            <person name="Syromyatnikov M.Y."/>
            <person name="Popov V.N."/>
        </authorList>
    </citation>
    <scope>NUCLEOTIDE SEQUENCE [LARGE SCALE GENOMIC DNA]</scope>
</reference>
<dbReference type="OrthoDB" id="2123794at2759"/>
<feature type="region of interest" description="Disordered" evidence="4">
    <location>
        <begin position="379"/>
        <end position="405"/>
    </location>
</feature>
<dbReference type="Pfam" id="PF15619">
    <property type="entry name" value="Lebercilin"/>
    <property type="match status" value="1"/>
</dbReference>
<evidence type="ECO:0000313" key="7">
    <source>
        <dbReference type="Proteomes" id="UP000183832"/>
    </source>
</evidence>
<organism evidence="6 7">
    <name type="scientific">Clunio marinus</name>
    <dbReference type="NCBI Taxonomy" id="568069"/>
    <lineage>
        <taxon>Eukaryota</taxon>
        <taxon>Metazoa</taxon>
        <taxon>Ecdysozoa</taxon>
        <taxon>Arthropoda</taxon>
        <taxon>Hexapoda</taxon>
        <taxon>Insecta</taxon>
        <taxon>Pterygota</taxon>
        <taxon>Neoptera</taxon>
        <taxon>Endopterygota</taxon>
        <taxon>Diptera</taxon>
        <taxon>Nematocera</taxon>
        <taxon>Chironomoidea</taxon>
        <taxon>Chironomidae</taxon>
        <taxon>Clunio</taxon>
    </lineage>
</organism>
<keyword evidence="7" id="KW-1185">Reference proteome</keyword>
<feature type="compositionally biased region" description="Low complexity" evidence="4">
    <location>
        <begin position="17"/>
        <end position="38"/>
    </location>
</feature>
<feature type="region of interest" description="Disordered" evidence="4">
    <location>
        <begin position="449"/>
        <end position="472"/>
    </location>
</feature>
<keyword evidence="2 3" id="KW-0175">Coiled coil</keyword>
<dbReference type="EMBL" id="CVRI01000067">
    <property type="protein sequence ID" value="CRL06522.1"/>
    <property type="molecule type" value="Genomic_DNA"/>
</dbReference>
<dbReference type="PANTHER" id="PTHR16650">
    <property type="entry name" value="C21ORF13-RELATED"/>
    <property type="match status" value="1"/>
</dbReference>
<evidence type="ECO:0000313" key="6">
    <source>
        <dbReference type="EMBL" id="CRL06522.1"/>
    </source>
</evidence>
<feature type="compositionally biased region" description="Basic and acidic residues" evidence="4">
    <location>
        <begin position="248"/>
        <end position="262"/>
    </location>
</feature>
<dbReference type="GO" id="GO:0005930">
    <property type="term" value="C:axoneme"/>
    <property type="evidence" value="ECO:0007669"/>
    <property type="project" value="TreeGrafter"/>
</dbReference>
<feature type="region of interest" description="Disordered" evidence="4">
    <location>
        <begin position="248"/>
        <end position="291"/>
    </location>
</feature>
<feature type="compositionally biased region" description="Polar residues" evidence="4">
    <location>
        <begin position="271"/>
        <end position="283"/>
    </location>
</feature>